<dbReference type="STRING" id="1244869.H261_07848"/>
<dbReference type="PATRIC" id="fig|1244869.3.peg.1586"/>
<dbReference type="InterPro" id="IPR050259">
    <property type="entry name" value="SDR"/>
</dbReference>
<dbReference type="SUPFAM" id="SSF51735">
    <property type="entry name" value="NAD(P)-binding Rossmann-fold domains"/>
    <property type="match status" value="1"/>
</dbReference>
<dbReference type="PANTHER" id="PTHR42879">
    <property type="entry name" value="3-OXOACYL-(ACYL-CARRIER-PROTEIN) REDUCTASE"/>
    <property type="match status" value="1"/>
</dbReference>
<sequence>MTLPLSRRKALITGGTRGIGKAIALRLAADGAQVTVTGTRADGAAPEGCGYLAVDFSDLEATTAFTASVAGQGFDILVNNAGINRIAPFAEIDPADFLAIQQVNVTAPMLLMQALAPGMRERGWGRIVNMGSIWGIISKAQRGSYSASKFALAGLTAALAAEVAENGVLVNCVAPGFIDTELTRRVLGEDGIRELVAQVPARRLGTPEEVAAFVAWLAGPENTFISGQTIAIDGGFTNV</sequence>
<protein>
    <submittedName>
        <fullName evidence="2">Dehydrogenase</fullName>
    </submittedName>
</protein>
<proteinExistence type="inferred from homology"/>
<dbReference type="GO" id="GO:0032787">
    <property type="term" value="P:monocarboxylic acid metabolic process"/>
    <property type="evidence" value="ECO:0007669"/>
    <property type="project" value="UniProtKB-ARBA"/>
</dbReference>
<dbReference type="RefSeq" id="WP_008616163.1">
    <property type="nucleotide sequence ID" value="NZ_AONQ01000016.1"/>
</dbReference>
<dbReference type="EMBL" id="AONQ01000016">
    <property type="protein sequence ID" value="EME70526.1"/>
    <property type="molecule type" value="Genomic_DNA"/>
</dbReference>
<dbReference type="Proteomes" id="UP000011744">
    <property type="component" value="Unassembled WGS sequence"/>
</dbReference>
<dbReference type="PANTHER" id="PTHR42879:SF2">
    <property type="entry name" value="3-OXOACYL-[ACYL-CARRIER-PROTEIN] REDUCTASE FABG"/>
    <property type="match status" value="1"/>
</dbReference>
<evidence type="ECO:0000313" key="3">
    <source>
        <dbReference type="Proteomes" id="UP000011744"/>
    </source>
</evidence>
<organism evidence="2 3">
    <name type="scientific">Paramagnetospirillum caucaseum</name>
    <dbReference type="NCBI Taxonomy" id="1244869"/>
    <lineage>
        <taxon>Bacteria</taxon>
        <taxon>Pseudomonadati</taxon>
        <taxon>Pseudomonadota</taxon>
        <taxon>Alphaproteobacteria</taxon>
        <taxon>Rhodospirillales</taxon>
        <taxon>Magnetospirillaceae</taxon>
        <taxon>Paramagnetospirillum</taxon>
    </lineage>
</organism>
<evidence type="ECO:0000256" key="1">
    <source>
        <dbReference type="ARBA" id="ARBA00006484"/>
    </source>
</evidence>
<keyword evidence="3" id="KW-1185">Reference proteome</keyword>
<dbReference type="OrthoDB" id="9780084at2"/>
<dbReference type="PROSITE" id="PS00061">
    <property type="entry name" value="ADH_SHORT"/>
    <property type="match status" value="1"/>
</dbReference>
<dbReference type="Gene3D" id="3.40.50.720">
    <property type="entry name" value="NAD(P)-binding Rossmann-like Domain"/>
    <property type="match status" value="1"/>
</dbReference>
<evidence type="ECO:0000313" key="2">
    <source>
        <dbReference type="EMBL" id="EME70526.1"/>
    </source>
</evidence>
<dbReference type="InterPro" id="IPR020904">
    <property type="entry name" value="Sc_DH/Rdtase_CS"/>
</dbReference>
<dbReference type="FunFam" id="3.40.50.720:FF:000084">
    <property type="entry name" value="Short-chain dehydrogenase reductase"/>
    <property type="match status" value="1"/>
</dbReference>
<comment type="similarity">
    <text evidence="1">Belongs to the short-chain dehydrogenases/reductases (SDR) family.</text>
</comment>
<comment type="caution">
    <text evidence="2">The sequence shown here is derived from an EMBL/GenBank/DDBJ whole genome shotgun (WGS) entry which is preliminary data.</text>
</comment>
<dbReference type="InterPro" id="IPR002347">
    <property type="entry name" value="SDR_fam"/>
</dbReference>
<accession>M2YBZ4</accession>
<dbReference type="eggNOG" id="COG1028">
    <property type="taxonomic scope" value="Bacteria"/>
</dbReference>
<dbReference type="PRINTS" id="PR00080">
    <property type="entry name" value="SDRFAMILY"/>
</dbReference>
<dbReference type="AlphaFoldDB" id="M2YBZ4"/>
<dbReference type="Pfam" id="PF13561">
    <property type="entry name" value="adh_short_C2"/>
    <property type="match status" value="1"/>
</dbReference>
<dbReference type="InterPro" id="IPR036291">
    <property type="entry name" value="NAD(P)-bd_dom_sf"/>
</dbReference>
<reference evidence="2 3" key="1">
    <citation type="journal article" date="2014" name="Genome Announc.">
        <title>Draft Genome Sequence of Magnetospirillum sp. Strain SO-1, a Freshwater Magnetotactic Bacterium Isolated from the Ol'khovka River, Russia.</title>
        <authorList>
            <person name="Grouzdev D.S."/>
            <person name="Dziuba M.V."/>
            <person name="Sukhacheva M.S."/>
            <person name="Mardanov A.V."/>
            <person name="Beletskiy A.V."/>
            <person name="Kuznetsov B.B."/>
            <person name="Skryabin K.G."/>
        </authorList>
    </citation>
    <scope>NUCLEOTIDE SEQUENCE [LARGE SCALE GENOMIC DNA]</scope>
    <source>
        <strain evidence="2 3">SO-1</strain>
    </source>
</reference>
<gene>
    <name evidence="2" type="ORF">H261_07848</name>
</gene>
<name>M2YBZ4_9PROT</name>
<dbReference type="PRINTS" id="PR00081">
    <property type="entry name" value="GDHRDH"/>
</dbReference>